<evidence type="ECO:0000313" key="7">
    <source>
        <dbReference type="Proteomes" id="UP000192342"/>
    </source>
</evidence>
<dbReference type="STRING" id="1317117.ATO7_14178"/>
<dbReference type="PANTHER" id="PTHR43400">
    <property type="entry name" value="FUMARATE REDUCTASE"/>
    <property type="match status" value="1"/>
</dbReference>
<evidence type="ECO:0000259" key="5">
    <source>
        <dbReference type="Pfam" id="PF00890"/>
    </source>
</evidence>
<evidence type="ECO:0000256" key="2">
    <source>
        <dbReference type="ARBA" id="ARBA00022630"/>
    </source>
</evidence>
<evidence type="ECO:0000256" key="3">
    <source>
        <dbReference type="ARBA" id="ARBA00022827"/>
    </source>
</evidence>
<dbReference type="InterPro" id="IPR050315">
    <property type="entry name" value="FAD-oxidoreductase_2"/>
</dbReference>
<dbReference type="Pfam" id="PF00890">
    <property type="entry name" value="FAD_binding_2"/>
    <property type="match status" value="1"/>
</dbReference>
<dbReference type="NCBIfam" id="NF005511">
    <property type="entry name" value="PRK07121.1-4"/>
    <property type="match status" value="1"/>
</dbReference>
<dbReference type="Gene3D" id="3.50.50.60">
    <property type="entry name" value="FAD/NAD(P)-binding domain"/>
    <property type="match status" value="2"/>
</dbReference>
<dbReference type="PANTHER" id="PTHR43400:SF10">
    <property type="entry name" value="3-OXOSTEROID 1-DEHYDROGENASE"/>
    <property type="match status" value="1"/>
</dbReference>
<comment type="caution">
    <text evidence="6">The sequence shown here is derived from an EMBL/GenBank/DDBJ whole genome shotgun (WGS) entry which is preliminary data.</text>
</comment>
<gene>
    <name evidence="6" type="ORF">ATO7_14178</name>
</gene>
<reference evidence="6 7" key="1">
    <citation type="submission" date="2013-04" db="EMBL/GenBank/DDBJ databases">
        <title>Oceanococcus atlanticus 22II-S10r2 Genome Sequencing.</title>
        <authorList>
            <person name="Lai Q."/>
            <person name="Li G."/>
            <person name="Shao Z."/>
        </authorList>
    </citation>
    <scope>NUCLEOTIDE SEQUENCE [LARGE SCALE GENOMIC DNA]</scope>
    <source>
        <strain evidence="6 7">22II-S10r2</strain>
    </source>
</reference>
<evidence type="ECO:0000256" key="4">
    <source>
        <dbReference type="ARBA" id="ARBA00023002"/>
    </source>
</evidence>
<dbReference type="InterPro" id="IPR036188">
    <property type="entry name" value="FAD/NAD-bd_sf"/>
</dbReference>
<evidence type="ECO:0000256" key="1">
    <source>
        <dbReference type="ARBA" id="ARBA00001974"/>
    </source>
</evidence>
<sequence>MSSNTDPILPTQAPVTLSDPDACEWDQHCDVLVVGLGAAGASTAISACENGANVLVLDRFGNGGATAKSGGIVYAGGGTPPQQRAGIEDSPQNMFNYLKLEVDDAVSDETLQQFCNDSPGLISWLESMGARFDSQAPFPKTSYPRNGVFLYYSGNEALAESAAVATPAPRGHRTADDGLSGPRLFAVLEQRVRQLEIPVLKQCAVHRLIQDETGRVIGVEYVMLPATSRAAQQHAKLIKKADKVHEALPGWADKLRLKARALEREHGIIQRARARHGVVLCTGGFVFNTGMVREHAPKFANNMRLGSTGCDGSGIRLGRSVGAELGRMDKASAWRFINPPQALIKGVAVNAAGQRFCVESAYGARIGVRMCETAEGQAWLILDKATRSQAWKQIFRDGLWFFQSIPALFLILLAKRAPDLATLERKAGIPAGNLQATVARYNQGASGEQPDAFNKLPEAMQPLSQPPFSALNISANNPLFPLPTITLGGLRVNEKTGAVRNTQGQDIAGLYAAGRSAIGVASNNYVSGLSIADCLWSGRRTGRTLAALATGRS</sequence>
<comment type="cofactor">
    <cofactor evidence="1">
        <name>FAD</name>
        <dbReference type="ChEBI" id="CHEBI:57692"/>
    </cofactor>
</comment>
<keyword evidence="2" id="KW-0285">Flavoprotein</keyword>
<name>A0A1Y1SCW3_9GAMM</name>
<keyword evidence="7" id="KW-1185">Reference proteome</keyword>
<dbReference type="Gene3D" id="3.90.700.10">
    <property type="entry name" value="Succinate dehydrogenase/fumarate reductase flavoprotein, catalytic domain"/>
    <property type="match status" value="1"/>
</dbReference>
<dbReference type="RefSeq" id="WP_083562807.1">
    <property type="nucleotide sequence ID" value="NZ_AQQV01000003.1"/>
</dbReference>
<dbReference type="InterPro" id="IPR003953">
    <property type="entry name" value="FAD-dep_OxRdtase_2_FAD-bd"/>
</dbReference>
<feature type="domain" description="FAD-dependent oxidoreductase 2 FAD-binding" evidence="5">
    <location>
        <begin position="30"/>
        <end position="528"/>
    </location>
</feature>
<accession>A0A1Y1SCW3</accession>
<keyword evidence="3" id="KW-0274">FAD</keyword>
<dbReference type="GO" id="GO:0008202">
    <property type="term" value="P:steroid metabolic process"/>
    <property type="evidence" value="ECO:0007669"/>
    <property type="project" value="UniProtKB-ARBA"/>
</dbReference>
<keyword evidence="4" id="KW-0560">Oxidoreductase</keyword>
<organism evidence="6 7">
    <name type="scientific">Oceanococcus atlanticus</name>
    <dbReference type="NCBI Taxonomy" id="1317117"/>
    <lineage>
        <taxon>Bacteria</taxon>
        <taxon>Pseudomonadati</taxon>
        <taxon>Pseudomonadota</taxon>
        <taxon>Gammaproteobacteria</taxon>
        <taxon>Chromatiales</taxon>
        <taxon>Oceanococcaceae</taxon>
        <taxon>Oceanococcus</taxon>
    </lineage>
</organism>
<dbReference type="SUPFAM" id="SSF51905">
    <property type="entry name" value="FAD/NAD(P)-binding domain"/>
    <property type="match status" value="1"/>
</dbReference>
<protein>
    <recommendedName>
        <fullName evidence="5">FAD-dependent oxidoreductase 2 FAD-binding domain-containing protein</fullName>
    </recommendedName>
</protein>
<dbReference type="Proteomes" id="UP000192342">
    <property type="component" value="Unassembled WGS sequence"/>
</dbReference>
<dbReference type="GO" id="GO:0016491">
    <property type="term" value="F:oxidoreductase activity"/>
    <property type="evidence" value="ECO:0007669"/>
    <property type="project" value="UniProtKB-KW"/>
</dbReference>
<dbReference type="OrthoDB" id="9813348at2"/>
<evidence type="ECO:0000313" key="6">
    <source>
        <dbReference type="EMBL" id="ORE86451.1"/>
    </source>
</evidence>
<dbReference type="AlphaFoldDB" id="A0A1Y1SCW3"/>
<dbReference type="InterPro" id="IPR027477">
    <property type="entry name" value="Succ_DH/fumarate_Rdtase_cat_sf"/>
</dbReference>
<dbReference type="SUPFAM" id="SSF56425">
    <property type="entry name" value="Succinate dehydrogenase/fumarate reductase flavoprotein, catalytic domain"/>
    <property type="match status" value="1"/>
</dbReference>
<dbReference type="EMBL" id="AQQV01000003">
    <property type="protein sequence ID" value="ORE86451.1"/>
    <property type="molecule type" value="Genomic_DNA"/>
</dbReference>
<proteinExistence type="predicted"/>